<feature type="transmembrane region" description="Helical" evidence="6">
    <location>
        <begin position="6"/>
        <end position="24"/>
    </location>
</feature>
<dbReference type="Proteomes" id="UP000694904">
    <property type="component" value="Chromosome 3"/>
</dbReference>
<reference evidence="8" key="2">
    <citation type="journal article" date="2016" name="G3 (Bethesda)">
        <title>Genome Evolution in Three Species of Cactophilic Drosophila.</title>
        <authorList>
            <person name="Sanchez-Flores A."/>
            <person name="Penazola F."/>
            <person name="Carpinteyro-Ponce J."/>
            <person name="Nazario-Yepiz N."/>
            <person name="Abreu-Goodger C."/>
            <person name="Machado C.A."/>
            <person name="Markow T.A."/>
        </authorList>
    </citation>
    <scope>NUCLEOTIDE SEQUENCE [LARGE SCALE GENOMIC DNA]</scope>
</reference>
<dbReference type="InterPro" id="IPR004680">
    <property type="entry name" value="Cit_transptr-like_dom"/>
</dbReference>
<keyword evidence="4 6" id="KW-1133">Transmembrane helix</keyword>
<comment type="subcellular location">
    <subcellularLocation>
        <location evidence="1">Membrane</location>
        <topology evidence="1">Multi-pass membrane protein</topology>
    </subcellularLocation>
</comment>
<dbReference type="InterPro" id="IPR051475">
    <property type="entry name" value="Diverse_Ion_Transporter"/>
</dbReference>
<feature type="transmembrane region" description="Helical" evidence="6">
    <location>
        <begin position="365"/>
        <end position="389"/>
    </location>
</feature>
<organism evidence="8 9">
    <name type="scientific">Drosophila arizonae</name>
    <name type="common">Fruit fly</name>
    <dbReference type="NCBI Taxonomy" id="7263"/>
    <lineage>
        <taxon>Eukaryota</taxon>
        <taxon>Metazoa</taxon>
        <taxon>Ecdysozoa</taxon>
        <taxon>Arthropoda</taxon>
        <taxon>Hexapoda</taxon>
        <taxon>Insecta</taxon>
        <taxon>Pterygota</taxon>
        <taxon>Neoptera</taxon>
        <taxon>Endopterygota</taxon>
        <taxon>Diptera</taxon>
        <taxon>Brachycera</taxon>
        <taxon>Muscomorpha</taxon>
        <taxon>Ephydroidea</taxon>
        <taxon>Drosophilidae</taxon>
        <taxon>Drosophila</taxon>
    </lineage>
</organism>
<reference evidence="8" key="1">
    <citation type="journal article" date="1997" name="Nucleic Acids Res.">
        <title>tRNAscan-SE: a program for improved detection of transfer RNA genes in genomic sequence.</title>
        <authorList>
            <person name="Lowe T.M."/>
            <person name="Eddy S.R."/>
        </authorList>
    </citation>
    <scope>NUCLEOTIDE SEQUENCE [LARGE SCALE GENOMIC DNA]</scope>
</reference>
<name>A0ABM1NPK3_DROAR</name>
<evidence type="ECO:0000256" key="4">
    <source>
        <dbReference type="ARBA" id="ARBA00022989"/>
    </source>
</evidence>
<dbReference type="CDD" id="cd01116">
    <property type="entry name" value="P_permease"/>
    <property type="match status" value="1"/>
</dbReference>
<evidence type="ECO:0000313" key="8">
    <source>
        <dbReference type="Proteomes" id="UP000694904"/>
    </source>
</evidence>
<dbReference type="PANTHER" id="PTHR43568:SF1">
    <property type="entry name" value="P PROTEIN"/>
    <property type="match status" value="1"/>
</dbReference>
<keyword evidence="3 6" id="KW-0812">Transmembrane</keyword>
<feature type="transmembrane region" description="Helical" evidence="6">
    <location>
        <begin position="452"/>
        <end position="475"/>
    </location>
</feature>
<keyword evidence="2" id="KW-0813">Transport</keyword>
<keyword evidence="5 6" id="KW-0472">Membrane</keyword>
<evidence type="ECO:0000256" key="2">
    <source>
        <dbReference type="ARBA" id="ARBA00022448"/>
    </source>
</evidence>
<sequence>MDITDPTFAAVLISSCAIGVLCMFDELPSLSKIVSWIDIHTLVLLFCMMIIVSILSETGVFGYLAVLAYRLSKGRAWLLVGLLCLISVVLAGFLELVTILMIMVPVVIRLCECMSLRTTTVLICVAIFSNIGCALTPIGDPATVLIATNAHVMSKGVDFSTFIIHMFPGVVLSIFAAWAYIYLLLRTSLTHGAEEQTNNSLRILAKRMGEGRAPPMSMHMANPKFNSKKYSETTVFRIMAASNYIETLAMMESKYKVQDKPLLIKCAVSFSFAIVLWLLHSLPFFAGATLAWTALMASMLLLILYDSQDLTAVFMRLDWSMLLFFSALFVLIEACAELGLIHWLAELTINIIANVDPQYQVVTSIMVVLWMSTTFAAFIENVPIATMLLRLTIQVALSERINIPFLPMVWALTYAICFAGNGSLYSTTANVAASSIANQHGYKITFYEFFKYGFPVMIITNSIASVYLLIAHGIFHWH</sequence>
<evidence type="ECO:0000256" key="1">
    <source>
        <dbReference type="ARBA" id="ARBA00004141"/>
    </source>
</evidence>
<dbReference type="RefSeq" id="XP_017856889.1">
    <property type="nucleotide sequence ID" value="XM_018001400.1"/>
</dbReference>
<feature type="transmembrane region" description="Helical" evidence="6">
    <location>
        <begin position="36"/>
        <end position="56"/>
    </location>
</feature>
<proteinExistence type="predicted"/>
<accession>A0ABM1NPK3</accession>
<feature type="transmembrane region" description="Helical" evidence="6">
    <location>
        <begin position="159"/>
        <end position="185"/>
    </location>
</feature>
<dbReference type="GeneID" id="108609677"/>
<reference evidence="9" key="3">
    <citation type="submission" date="2025-08" db="UniProtKB">
        <authorList>
            <consortium name="RefSeq"/>
        </authorList>
    </citation>
    <scope>IDENTIFICATION</scope>
    <source>
        <tissue evidence="9">Whole organism</tissue>
    </source>
</reference>
<feature type="transmembrane region" description="Helical" evidence="6">
    <location>
        <begin position="317"/>
        <end position="345"/>
    </location>
</feature>
<feature type="transmembrane region" description="Helical" evidence="6">
    <location>
        <begin position="262"/>
        <end position="279"/>
    </location>
</feature>
<feature type="domain" description="Citrate transporter-like" evidence="7">
    <location>
        <begin position="12"/>
        <end position="415"/>
    </location>
</feature>
<evidence type="ECO:0000256" key="5">
    <source>
        <dbReference type="ARBA" id="ARBA00023136"/>
    </source>
</evidence>
<dbReference type="PANTHER" id="PTHR43568">
    <property type="entry name" value="P PROTEIN"/>
    <property type="match status" value="1"/>
</dbReference>
<keyword evidence="8" id="KW-1185">Reference proteome</keyword>
<evidence type="ECO:0000256" key="3">
    <source>
        <dbReference type="ARBA" id="ARBA00022692"/>
    </source>
</evidence>
<dbReference type="Pfam" id="PF03600">
    <property type="entry name" value="CitMHS"/>
    <property type="match status" value="1"/>
</dbReference>
<protein>
    <submittedName>
        <fullName evidence="9">P protein-like</fullName>
    </submittedName>
</protein>
<feature type="transmembrane region" description="Helical" evidence="6">
    <location>
        <begin position="401"/>
        <end position="421"/>
    </location>
</feature>
<gene>
    <name evidence="9" type="primary">LOC108609677</name>
</gene>
<feature type="transmembrane region" description="Helical" evidence="6">
    <location>
        <begin position="76"/>
        <end position="108"/>
    </location>
</feature>
<evidence type="ECO:0000313" key="9">
    <source>
        <dbReference type="RefSeq" id="XP_017856889.1"/>
    </source>
</evidence>
<feature type="transmembrane region" description="Helical" evidence="6">
    <location>
        <begin position="285"/>
        <end position="305"/>
    </location>
</feature>
<evidence type="ECO:0000259" key="7">
    <source>
        <dbReference type="Pfam" id="PF03600"/>
    </source>
</evidence>
<evidence type="ECO:0000256" key="6">
    <source>
        <dbReference type="SAM" id="Phobius"/>
    </source>
</evidence>